<reference evidence="2" key="1">
    <citation type="journal article" date="2016" name="Nat. Biotechnol.">
        <title>Sequencing wild and cultivated cassava and related species reveals extensive interspecific hybridization and genetic diversity.</title>
        <authorList>
            <person name="Bredeson J.V."/>
            <person name="Lyons J.B."/>
            <person name="Prochnik S.E."/>
            <person name="Wu G.A."/>
            <person name="Ha C.M."/>
            <person name="Edsinger-Gonzales E."/>
            <person name="Grimwood J."/>
            <person name="Schmutz J."/>
            <person name="Rabbi I.Y."/>
            <person name="Egesi C."/>
            <person name="Nauluvula P."/>
            <person name="Lebot V."/>
            <person name="Ndunguru J."/>
            <person name="Mkamilo G."/>
            <person name="Bart R.S."/>
            <person name="Setter T.L."/>
            <person name="Gleadow R.M."/>
            <person name="Kulakow P."/>
            <person name="Ferguson M.E."/>
            <person name="Rounsley S."/>
            <person name="Rokhsar D.S."/>
        </authorList>
    </citation>
    <scope>NUCLEOTIDE SEQUENCE [LARGE SCALE GENOMIC DNA]</scope>
    <source>
        <strain evidence="2">cv. AM560-2</strain>
    </source>
</reference>
<evidence type="ECO:0000313" key="1">
    <source>
        <dbReference type="EMBL" id="KAG8633266.1"/>
    </source>
</evidence>
<name>A0ACB7G3H2_MANES</name>
<comment type="caution">
    <text evidence="1">The sequence shown here is derived from an EMBL/GenBank/DDBJ whole genome shotgun (WGS) entry which is preliminary data.</text>
</comment>
<dbReference type="EMBL" id="CM004404">
    <property type="protein sequence ID" value="KAG8633266.1"/>
    <property type="molecule type" value="Genomic_DNA"/>
</dbReference>
<keyword evidence="2" id="KW-1185">Reference proteome</keyword>
<accession>A0ACB7G3H2</accession>
<evidence type="ECO:0000313" key="2">
    <source>
        <dbReference type="Proteomes" id="UP000091857"/>
    </source>
</evidence>
<sequence>MVITHKRSLHHVSVLVTVVQFLVHINHGCIERERLALLSIKHDLIDDYGVLSSWGIEEDKGDCCKWTGISCSNRTGHITMLDLRFGLLKGKISHSLLELRHLTHLDLSFNNFGGTHFPADNNCSLSELRYLDLYHANFSGTISPLLANLSSLQYLNMSYNHFHDLTNIDWLGLSSLSYLVLSGNPLVNPSDWLQIVNKLPHLESLILSSCFSGDVIPPTLSPINSSSSLSSLVLSNNNLVIRSMHPWLSNISQNIVQLDLSSNLLQGPILAEIGNMISLELLDLANTSLVGGIPRSFGNMSRLAALDLSNNNLGVPLSHLIQNLSGYAEKSLVLLWVSGARLTGLLPDLTRFSSLRDLELGNNLLNGTIDKSIGRLSKLEILDLSWNSLNGLISEDHFSNLSILKELDLSGNFLIWNVSLNWVPPFHLGKINLRSNNLGPHFPKWLRSQKNYSSLDISDSGISDSIPWWFWDSYSTYVHSYLNISHNNFSGTLPHISFSRTYFSNYLVIDISSNHFNGPLPLPLSVDSPFIYLDLSRNLFSGIIPDRLIRGKGLVFLNLANNNLIGKIPAAIGSLSELETLNLGNNALSGPLPLALKNCTKLRFMDLSGNELSGNVPTWIGESLTSLQYLSLRSNQFYGSMPSQVCQLKHVQILDLSVNNITGTIPYCLKNLSAMAHRDSTKSIHHVYNYRKTFRLFSYIDTALVLWKGQNYKSDKNLGQFRIIDLSSNKIGGEIPREISSLSQIKQLNLSNNKLLGSIPEEIGCLKELESLDLSHNHLSGRLPASMADLNFLNTLNLSYNSLSGRIPSSTQLQSFNASSFSNNLALCGLPLPQNCTEDGIPDPQPNHNGRYNQEDGDDFWKWYYTGMGVGFVVGFWGVSSTLLLKRSCRHAFFKLLDKFGDWVYVKKAFCKRRLQQKFHG</sequence>
<protein>
    <submittedName>
        <fullName evidence="1">Uncharacterized protein</fullName>
    </submittedName>
</protein>
<gene>
    <name evidence="1" type="ORF">MANES_18G087101v8</name>
</gene>
<dbReference type="Proteomes" id="UP000091857">
    <property type="component" value="Chromosome 18"/>
</dbReference>
<organism evidence="1 2">
    <name type="scientific">Manihot esculenta</name>
    <name type="common">Cassava</name>
    <name type="synonym">Jatropha manihot</name>
    <dbReference type="NCBI Taxonomy" id="3983"/>
    <lineage>
        <taxon>Eukaryota</taxon>
        <taxon>Viridiplantae</taxon>
        <taxon>Streptophyta</taxon>
        <taxon>Embryophyta</taxon>
        <taxon>Tracheophyta</taxon>
        <taxon>Spermatophyta</taxon>
        <taxon>Magnoliopsida</taxon>
        <taxon>eudicotyledons</taxon>
        <taxon>Gunneridae</taxon>
        <taxon>Pentapetalae</taxon>
        <taxon>rosids</taxon>
        <taxon>fabids</taxon>
        <taxon>Malpighiales</taxon>
        <taxon>Euphorbiaceae</taxon>
        <taxon>Crotonoideae</taxon>
        <taxon>Manihoteae</taxon>
        <taxon>Manihot</taxon>
    </lineage>
</organism>
<proteinExistence type="predicted"/>